<dbReference type="PATRIC" id="fig|1114964.3.peg.1797"/>
<accession>T0HX95</accession>
<keyword evidence="3" id="KW-0812">Transmembrane</keyword>
<evidence type="ECO:0000259" key="5">
    <source>
        <dbReference type="Pfam" id="PF10091"/>
    </source>
</evidence>
<dbReference type="GO" id="GO:0005975">
    <property type="term" value="P:carbohydrate metabolic process"/>
    <property type="evidence" value="ECO:0007669"/>
    <property type="project" value="InterPro"/>
</dbReference>
<keyword evidence="2" id="KW-0808">Transferase</keyword>
<dbReference type="SUPFAM" id="SSF74650">
    <property type="entry name" value="Galactose mutarotase-like"/>
    <property type="match status" value="2"/>
</dbReference>
<dbReference type="InterPro" id="IPR001173">
    <property type="entry name" value="Glyco_trans_2-like"/>
</dbReference>
<dbReference type="InterPro" id="IPR052047">
    <property type="entry name" value="GH94_Enzymes"/>
</dbReference>
<evidence type="ECO:0000259" key="7">
    <source>
        <dbReference type="Pfam" id="PF17167"/>
    </source>
</evidence>
<gene>
    <name evidence="8" type="ORF">L485_09195</name>
</gene>
<evidence type="ECO:0000256" key="1">
    <source>
        <dbReference type="ARBA" id="ARBA00022676"/>
    </source>
</evidence>
<evidence type="ECO:0000259" key="6">
    <source>
        <dbReference type="Pfam" id="PF13632"/>
    </source>
</evidence>
<dbReference type="InterPro" id="IPR010383">
    <property type="entry name" value="Glyco_hydrolase_94_b-supersand"/>
</dbReference>
<dbReference type="Gene3D" id="2.70.98.40">
    <property type="entry name" value="Glycoside hydrolase, family 65, N-terminal domain"/>
    <property type="match status" value="2"/>
</dbReference>
<dbReference type="Pfam" id="PF06165">
    <property type="entry name" value="GH94_b-supersand"/>
    <property type="match status" value="2"/>
</dbReference>
<comment type="caution">
    <text evidence="8">The sequence shown here is derived from an EMBL/GenBank/DDBJ whole genome shotgun (WGS) entry which is preliminary data.</text>
</comment>
<feature type="transmembrane region" description="Helical" evidence="3">
    <location>
        <begin position="361"/>
        <end position="379"/>
    </location>
</feature>
<keyword evidence="3" id="KW-1133">Transmembrane helix</keyword>
<keyword evidence="3" id="KW-0472">Membrane</keyword>
<dbReference type="InterPro" id="IPR019282">
    <property type="entry name" value="Glycoamylase-like_cons_dom"/>
</dbReference>
<dbReference type="Gene3D" id="2.60.420.10">
    <property type="entry name" value="Maltose phosphorylase, domain 3"/>
    <property type="match status" value="1"/>
</dbReference>
<dbReference type="GO" id="GO:0030246">
    <property type="term" value="F:carbohydrate binding"/>
    <property type="evidence" value="ECO:0007669"/>
    <property type="project" value="InterPro"/>
</dbReference>
<feature type="domain" description="Glycosyl hydrolase 94 supersandwich" evidence="4">
    <location>
        <begin position="1985"/>
        <end position="2254"/>
    </location>
</feature>
<evidence type="ECO:0000256" key="2">
    <source>
        <dbReference type="ARBA" id="ARBA00022679"/>
    </source>
</evidence>
<feature type="transmembrane region" description="Helical" evidence="3">
    <location>
        <begin position="697"/>
        <end position="714"/>
    </location>
</feature>
<dbReference type="Proteomes" id="UP000015524">
    <property type="component" value="Unassembled WGS sequence"/>
</dbReference>
<dbReference type="InterPro" id="IPR037018">
    <property type="entry name" value="GH65_N"/>
</dbReference>
<dbReference type="Pfam" id="PF13632">
    <property type="entry name" value="Glyco_trans_2_3"/>
    <property type="match status" value="1"/>
</dbReference>
<dbReference type="eggNOG" id="COG3459">
    <property type="taxonomic scope" value="Bacteria"/>
</dbReference>
<reference evidence="8 9" key="1">
    <citation type="journal article" date="2013" name="Genome Announc.">
        <title>Draft Genome Sequence of a Hexachlorocyclohexane-Degrading Bacterium, Sphingobium baderi Strain LL03T.</title>
        <authorList>
            <person name="Kaur J."/>
            <person name="Verma H."/>
            <person name="Tripathi C."/>
            <person name="Khurana J.P."/>
            <person name="Lal R."/>
        </authorList>
    </citation>
    <scope>NUCLEOTIDE SEQUENCE [LARGE SCALE GENOMIC DNA]</scope>
    <source>
        <strain evidence="8 9">LL03</strain>
    </source>
</reference>
<dbReference type="PANTHER" id="PTHR37469:SF2">
    <property type="entry name" value="CELLOBIONIC ACID PHOSPHORYLASE"/>
    <property type="match status" value="1"/>
</dbReference>
<keyword evidence="9" id="KW-1185">Reference proteome</keyword>
<proteinExistence type="predicted"/>
<sequence>MKGLVRHPGAIEAWSRLKELDPWLESVLAVAARSEAGTAPAAEWLLDNDFQIRRALLQIGEDMPPGFYARLPGLANKDDPQPRVYDIVHELLHVSHLQIALGPAVHFISAYQERSPLTIAELWAFPTMLRIACIELLLNGSRQLFEAAPPPFRVDKSCLCRAGDATECIARAITNLGVISSIQWKDFFDRTSRVEAILRNDPADIYARMDFATRDQYRRAVETLAGQSSLEEWDVADRALARAHRRRPLPFGHVGYWLVGAGRARLEDSLQSRPPAPQTLARKLLRYPAQIYGTALLLFGLASLILPATYLAVSGASTTNWLLGVLLSALPASMLSVTLVNWIATLLVAPRVLPKLDFEKAIASDCATAVALPVILASLEDARRALTRLEGHFLANPDPMLQFILLSDLNDAGAARHPGDNAIEEALVQGIAALNERHHGTQARFHLLHRHRIFNPAERCWMGWERKRGKLEQLNRLILTGDCDAFPLRAGPTDSLRNVRFIVTADADTRLPPGVVNHMVATLAHPLNQAQFDPQSGRVTSGYTILQPRVEIAPDIEERSLFTRFFGGDTAIDIYSRAVSDVYQDLIGSGIFVGKGIYDVAGFTRSLQGRVPRNALLSHDLFEGLHGRAGLVSDIIIFEGFPSGYLDHARRWHRWVRGDWQIMPWLLPKVPGQDGKRLRNRLNWFDRLKIFDNLRRSLIPPGIFLLLLAGWSMLPGNPLVWTVLAALAPGATLFTDLVTGMASGRRRGVMQSLARRLGDHGGRWLLALAFLVNDAAIAAHAIVVTIWRLTTRAGLLRWTSAAHVSEHFAQCDPRRAAWRGMWISPLVAGAAGAALAFIRPDALAVAAPLLALWLAAPEIAIAIGRPIRPKIEPISPEERLFLRKVARRTWLYFETFVRPEDNWLPPDNYQEPPDEEVAHRTSPTNVGVMLLAGATAWKLGHIGLDEFVARLRNTLTTLGKLDRHRGHMLNWYDTRTLRPLEPRYVSTVDSGNLAVSLVAMSQACREAPKSTLWSSSAWDGLLDELMLLEDSLGSTKDASPSRAIVTGMIAAIRADSSTNARTLRERLTAKHVPALRQAVHDAASQGDLPPGALRDIQLWSERVSHHLHSMAREERRFRPWLALSREAPPEMKGKADALVESLLLEPPLAALGSHYRAARQRMESWADWELSQEATNWKGALAAALESSAAAAEDLCGQLAGLADLSARLAHEMEFGFLFDRDSRLFHIGYNLSADRIDSHHYDLLASEARLASFFAIAKGDVPFEHWFFLGRPITKNAAGLALVSWNGSMFEYLMPTLFLRSDPDTLLGQSDRTAVDLQRAYGERHAVPWGISESGYASMGSDRAYRYHAFGVPRLGLRRGLERDLVIAPYACVLALAIRPAQAIANLRALEALGMIGRYGFYEAADFTPGRVPEGHRAALVRSYMVHHHGMSLAAIGNALCGDMLVRWFHADPHVRTVDLLLNERIPWELPPEMARAATPDLPAAAAGIPALHAWQADCQAPCLHVIGNGRLTTFLGSNGSGMDWQGVRMTASTPGPWLYFRQAGADPAWSPLADLTAPNEDDRIQLHADRIEFHGREQALSVTAVIGIGHGDDVEIRHIALVNESDQSRTIELIGYAEVVLAPARDAVRHPAFNKLFIQSEALSPLDGLLFSRRARSPDEHPPVMLCRIIGDDDGFERRGFETDRARFLGRLGSVFDPEGARADRLTDSLGWTLDPCAAQRIALTVPAGGRREVAFLTVAAPSHATAIEIAERYATLASLQWALDDAAAHTARDMHQLGLMPDLVPQAHRLVAQAAGPDIGRAPIPPLPALEPGRAALWSLGISGDDPMIVLRVTDGRTNRTLRFLIALQKLCRLRGVSVDLVIIHEGEEGYVDPVRERVLELLREAGVQDRIGQRSGIHLIATLHMSADLLHRLERSARLVLSENGGPLDEQVARGRVLPLHRPLFAPIAPKTGHCPSPALERPARLVHDNGIGGFTQGGETYVIHLEPGEATPGPWSNILANEGFGTIVTEAGLGFSWAVNAGENRLTPWSNDPVCDPQGECLYLRDEENGRVWSVSPAPAGRDVACRITHGAGYTRWTCAREGIEQEMLVFVAPVDPVKIVRLRLRNTGSRARRITATYYAQWLLGAIQGAAAPLRMAAYDPALHAILGRDPGSEIFGNRVAFLTADAQPHSLTTSRTDFLGPSGRVESPQALGDWDLGGRLGSVGDDCCAAYQVHLDVAAKAQSEVVFILGQGADQADAERLIARWQDVKQVEGAWAHSMAQWAERLGAVAVSTPDPAFDIMVNRWLPYQAMSSRLRARAGFYQAGGAFGFRDQLQDVLAFRHCDPLFVRQHILEAAAHQFEQGDVLHWWHPPGGAGVRTRCSDDMLWLPYVTAAYIEASGDLAVLDERIAFLTAPMLAQDEDDRYARFERTDERYSLFDHCERALEHAHRLGRHGLPLIGSGDWNDGMNRIGDEGRGESVWLGWFLIATLRAFTPLCAIQNRPDLVERWERRAEELASAIEASAWDGGWYVRAFDDEGRPWGSASDSECRIDSLAQSWARISGAGREERVQQALKAARDHLVKAEDRLVRLLTPPFDRTPRNPGYIKAYPPGIRENGGQYTHAAAWLGIAFALSGEGDGAMEIFRRINPILQTTSLEDAERYRTEPYVVAADVAGAPPHVGRGGWSWYTGAASWTWRLAIEHILGLKLVAGKLRIDPCLPSAWKSAQATLRGKQGCLCIRIDNPDGLSTGILEILVEGVPWQGGDVSFSTDGTTRQVEIRLRRPDREPVGGSV</sequence>
<protein>
    <submittedName>
        <fullName evidence="8">Uncharacterized protein</fullName>
    </submittedName>
</protein>
<dbReference type="SUPFAM" id="SSF48208">
    <property type="entry name" value="Six-hairpin glycosidases"/>
    <property type="match status" value="1"/>
</dbReference>
<organism evidence="8 9">
    <name type="scientific">Sphingobium baderi LL03</name>
    <dbReference type="NCBI Taxonomy" id="1114964"/>
    <lineage>
        <taxon>Bacteria</taxon>
        <taxon>Pseudomonadati</taxon>
        <taxon>Pseudomonadota</taxon>
        <taxon>Alphaproteobacteria</taxon>
        <taxon>Sphingomonadales</taxon>
        <taxon>Sphingomonadaceae</taxon>
        <taxon>Sphingobium</taxon>
    </lineage>
</organism>
<feature type="transmembrane region" description="Helical" evidence="3">
    <location>
        <begin position="291"/>
        <end position="313"/>
    </location>
</feature>
<dbReference type="InterPro" id="IPR008928">
    <property type="entry name" value="6-hairpin_glycosidase_sf"/>
</dbReference>
<name>T0HX95_9SPHN</name>
<dbReference type="EMBL" id="ATIB01000050">
    <property type="protein sequence ID" value="EQB02179.1"/>
    <property type="molecule type" value="Genomic_DNA"/>
</dbReference>
<dbReference type="InterPro" id="IPR012341">
    <property type="entry name" value="6hp_glycosidase-like_sf"/>
</dbReference>
<dbReference type="InterPro" id="IPR037824">
    <property type="entry name" value="GH94N_2_NdvB"/>
</dbReference>
<dbReference type="SMART" id="SM01068">
    <property type="entry name" value="CBM_X"/>
    <property type="match status" value="1"/>
</dbReference>
<feature type="domain" description="Glycosyltransferase 2-like" evidence="6">
    <location>
        <begin position="502"/>
        <end position="727"/>
    </location>
</feature>
<dbReference type="InterPro" id="IPR033432">
    <property type="entry name" value="GH94_catalytic"/>
</dbReference>
<feature type="domain" description="Glycosyl hydrolase 94 catalytic" evidence="7">
    <location>
        <begin position="2269"/>
        <end position="2692"/>
    </location>
</feature>
<dbReference type="PANTHER" id="PTHR37469">
    <property type="entry name" value="CELLOBIONIC ACID PHOSPHORYLASE-RELATED"/>
    <property type="match status" value="1"/>
</dbReference>
<evidence type="ECO:0000259" key="4">
    <source>
        <dbReference type="Pfam" id="PF06165"/>
    </source>
</evidence>
<evidence type="ECO:0000313" key="8">
    <source>
        <dbReference type="EMBL" id="EQB02179.1"/>
    </source>
</evidence>
<dbReference type="CDD" id="cd11756">
    <property type="entry name" value="GH94N_ChvB_NdvB_1_like"/>
    <property type="match status" value="1"/>
</dbReference>
<dbReference type="GO" id="GO:0016757">
    <property type="term" value="F:glycosyltransferase activity"/>
    <property type="evidence" value="ECO:0007669"/>
    <property type="project" value="UniProtKB-KW"/>
</dbReference>
<dbReference type="Gene3D" id="1.50.10.140">
    <property type="match status" value="2"/>
</dbReference>
<dbReference type="Pfam" id="PF10091">
    <property type="entry name" value="Glycoamylase"/>
    <property type="match status" value="1"/>
</dbReference>
<evidence type="ECO:0000313" key="9">
    <source>
        <dbReference type="Proteomes" id="UP000015524"/>
    </source>
</evidence>
<feature type="transmembrane region" description="Helical" evidence="3">
    <location>
        <begin position="764"/>
        <end position="787"/>
    </location>
</feature>
<feature type="domain" description="Glycoamylase-like" evidence="5">
    <location>
        <begin position="1241"/>
        <end position="1452"/>
    </location>
</feature>
<feature type="transmembrane region" description="Helical" evidence="3">
    <location>
        <begin position="325"/>
        <end position="349"/>
    </location>
</feature>
<feature type="transmembrane region" description="Helical" evidence="3">
    <location>
        <begin position="720"/>
        <end position="743"/>
    </location>
</feature>
<dbReference type="InterPro" id="IPR011013">
    <property type="entry name" value="Gal_mutarotase_sf_dom"/>
</dbReference>
<evidence type="ECO:0000256" key="3">
    <source>
        <dbReference type="SAM" id="Phobius"/>
    </source>
</evidence>
<keyword evidence="1" id="KW-0328">Glycosyltransferase</keyword>
<feature type="domain" description="Glycosyl hydrolase 94 supersandwich" evidence="4">
    <location>
        <begin position="1499"/>
        <end position="1757"/>
    </location>
</feature>
<dbReference type="Gene3D" id="1.50.10.10">
    <property type="match status" value="1"/>
</dbReference>
<dbReference type="Pfam" id="PF17167">
    <property type="entry name" value="Glyco_hydro_94"/>
    <property type="match status" value="1"/>
</dbReference>